<dbReference type="AlphaFoldDB" id="A0A8S9Q6Q1"/>
<accession>A0A8S9Q6Q1</accession>
<proteinExistence type="predicted"/>
<evidence type="ECO:0000313" key="2">
    <source>
        <dbReference type="Proteomes" id="UP000712600"/>
    </source>
</evidence>
<reference evidence="1" key="1">
    <citation type="submission" date="2019-12" db="EMBL/GenBank/DDBJ databases">
        <title>Genome sequencing and annotation of Brassica cretica.</title>
        <authorList>
            <person name="Studholme D.J."/>
            <person name="Sarris P."/>
        </authorList>
    </citation>
    <scope>NUCLEOTIDE SEQUENCE</scope>
    <source>
        <strain evidence="1">PFS-109/04</strain>
        <tissue evidence="1">Leaf</tissue>
    </source>
</reference>
<organism evidence="1 2">
    <name type="scientific">Brassica cretica</name>
    <name type="common">Mustard</name>
    <dbReference type="NCBI Taxonomy" id="69181"/>
    <lineage>
        <taxon>Eukaryota</taxon>
        <taxon>Viridiplantae</taxon>
        <taxon>Streptophyta</taxon>
        <taxon>Embryophyta</taxon>
        <taxon>Tracheophyta</taxon>
        <taxon>Spermatophyta</taxon>
        <taxon>Magnoliopsida</taxon>
        <taxon>eudicotyledons</taxon>
        <taxon>Gunneridae</taxon>
        <taxon>Pentapetalae</taxon>
        <taxon>rosids</taxon>
        <taxon>malvids</taxon>
        <taxon>Brassicales</taxon>
        <taxon>Brassicaceae</taxon>
        <taxon>Brassiceae</taxon>
        <taxon>Brassica</taxon>
    </lineage>
</organism>
<comment type="caution">
    <text evidence="1">The sequence shown here is derived from an EMBL/GenBank/DDBJ whole genome shotgun (WGS) entry which is preliminary data.</text>
</comment>
<name>A0A8S9Q6Q1_BRACR</name>
<dbReference type="Proteomes" id="UP000712600">
    <property type="component" value="Unassembled WGS sequence"/>
</dbReference>
<evidence type="ECO:0000313" key="1">
    <source>
        <dbReference type="EMBL" id="KAF3535332.1"/>
    </source>
</evidence>
<sequence length="81" mass="8406">MLPVACATTHGRTHALMNVSVTCNRTPTRPDGLLHGWSACNATHGSLHVDQHASFACNATSRASACQAACAASMYGNTSSF</sequence>
<dbReference type="EMBL" id="QGKX02001290">
    <property type="protein sequence ID" value="KAF3535332.1"/>
    <property type="molecule type" value="Genomic_DNA"/>
</dbReference>
<gene>
    <name evidence="1" type="ORF">F2Q69_00022325</name>
</gene>
<protein>
    <submittedName>
        <fullName evidence="1">Uncharacterized protein</fullName>
    </submittedName>
</protein>